<dbReference type="Gene3D" id="1.20.58.530">
    <property type="match status" value="1"/>
</dbReference>
<evidence type="ECO:0000256" key="4">
    <source>
        <dbReference type="ARBA" id="ARBA00022553"/>
    </source>
</evidence>
<dbReference type="GO" id="GO:0005886">
    <property type="term" value="C:plasma membrane"/>
    <property type="evidence" value="ECO:0007669"/>
    <property type="project" value="TreeGrafter"/>
</dbReference>
<dbReference type="InterPro" id="IPR001609">
    <property type="entry name" value="Myosin_head_motor_dom-like"/>
</dbReference>
<dbReference type="EMBL" id="WVUK01000041">
    <property type="protein sequence ID" value="KAF7496074.1"/>
    <property type="molecule type" value="Genomic_DNA"/>
</dbReference>
<keyword evidence="7" id="KW-0112">Calmodulin-binding</keyword>
<dbReference type="OrthoDB" id="6108017at2759"/>
<evidence type="ECO:0000256" key="6">
    <source>
        <dbReference type="ARBA" id="ARBA00022840"/>
    </source>
</evidence>
<dbReference type="InterPro" id="IPR036961">
    <property type="entry name" value="Kinesin_motor_dom_sf"/>
</dbReference>
<keyword evidence="5 12" id="KW-0547">Nucleotide-binding</keyword>
<sequence length="1326" mass="153459">MDGIDSQLVWVPDPQKGYVLGRVLEIGGNNIALIRLESNNGLIKDEKIECPIENVFPAELDQQKDYDDNCSLMFLNEGNLLHNIRLRYSKNKIYTYVANILIALNPYCDLREQYYSTKILRSYQGKSLGKMSPHVFAIADKAYFDIKRMEQSQSIIVSGESGAGKTESTKYILRYICESYGETQSDNAIKIEQLILEANPLLEAFGNAKTVRNNNSSRFGKFIEIFINRQSMVAGGHISHYLLEKSRVCGISSPLERNYHIFYQLCVGLPEQQWLDLCLKPPDQFFYLNKGCTRYFLTSKEDQKLSVDRKSKQHLKEGYLSDSIVNDLAEYHAMESAFKHFGVAEEDKIIIFKIVAAILHLGNISFEESPNDSHGGCRVREDCPESKQALKIAAKLLGVDVDELQKCLKTRIMQTNKGGYKGSIYMVPLKVHEAQNARDALAKAIYSRLFDYIVSKIINKALPMVATTVINRNDGTITNTLNHSIGVLDIAGFEYFQSNSFEQFCINYCNEKLQNFFNERIFNDEQQLYEIEGLGLKRIDYVDNHDCIDLLETKGYGIFDLLDEECRLPKPSSHHFTENVFHKNRGKFRLDIPRKSKLKIYRELRDDEGFIIKHFAGAVCYQTSEFIEKNNDSLHTNLAFLMLESSNPILKSFFQQLETCQSTAANHNLTQLSVPNNLADKSVRLSLESVGSKFRKQLDDLMRKLQSTSTHFVRCIKPNLTMVAKNFDGSCILSQLKCSGMTSVLDLMQNGYPSRASYSHIYNLYSPRLPKQLSKIDARFFSNALIKAVGLDDSDVRFGVTKVFFRPGRFAEFDLLMKNDDPEASDRLVKKVQHWLIASRWRRSQWCSLSVIKLKNKILYRRNCIIIIQKYFRMFLARKRFRPHYESIKLINKTKEHVARIKPLIDKIQTESDRQKYQTDLVGLNRLIEEIPSRAKIIVHDMMLFDQKKVNQIIETISSKIDALVRELEKILNEQEIRLKRIQESLEAERLKKIELENQQKEQEKLRKRKAELERRKKSEMINEKNDQNLNETNKTSPFQQMNEEERKKQIEFLKRLEQERRDYELAVRLSQDGQHFIQQQDDFVQQFTTLDVGENVKRQLLYPDPSPSSNASSKRYKLESWNYAKLRDTINTSNDIELLEACREEFHRRLKVYHQWKFRINSSRSSSVASTSTNDSMMRKSSSILNQTQTNKVSNQIDSRAPNSVINPFYSADHNLMGSVTDRLGGDKKSNQQYLKQQRFFRLPFDRHGGQSKGIWYAHFDGKWIARQMEIHPEKQAILLVAGKDDLKMCELSLEETGLTKKRGAEILPEEFEAVWSSNGGQLCL</sequence>
<evidence type="ECO:0000259" key="14">
    <source>
        <dbReference type="PROSITE" id="PS51456"/>
    </source>
</evidence>
<dbReference type="GO" id="GO:0005516">
    <property type="term" value="F:calmodulin binding"/>
    <property type="evidence" value="ECO:0007669"/>
    <property type="project" value="UniProtKB-KW"/>
</dbReference>
<dbReference type="InterPro" id="IPR049016">
    <property type="entry name" value="MYO6_lever"/>
</dbReference>
<keyword evidence="18" id="KW-1185">Reference proteome</keyword>
<dbReference type="Gene3D" id="6.10.220.10">
    <property type="match status" value="1"/>
</dbReference>
<organism evidence="16">
    <name type="scientific">Sarcoptes scabiei</name>
    <name type="common">Itch mite</name>
    <name type="synonym">Acarus scabiei</name>
    <dbReference type="NCBI Taxonomy" id="52283"/>
    <lineage>
        <taxon>Eukaryota</taxon>
        <taxon>Metazoa</taxon>
        <taxon>Ecdysozoa</taxon>
        <taxon>Arthropoda</taxon>
        <taxon>Chelicerata</taxon>
        <taxon>Arachnida</taxon>
        <taxon>Acari</taxon>
        <taxon>Acariformes</taxon>
        <taxon>Sarcoptiformes</taxon>
        <taxon>Astigmata</taxon>
        <taxon>Psoroptidia</taxon>
        <taxon>Sarcoptoidea</taxon>
        <taxon>Sarcoptidae</taxon>
        <taxon>Sarcoptinae</taxon>
        <taxon>Sarcoptes</taxon>
    </lineage>
</organism>
<evidence type="ECO:0000256" key="9">
    <source>
        <dbReference type="ARBA" id="ARBA00023123"/>
    </source>
</evidence>
<dbReference type="GO" id="GO:0005524">
    <property type="term" value="F:ATP binding"/>
    <property type="evidence" value="ECO:0007669"/>
    <property type="project" value="UniProtKB-UniRule"/>
</dbReference>
<dbReference type="Gene3D" id="1.20.120.720">
    <property type="entry name" value="Myosin VI head, motor domain, U50 subdomain"/>
    <property type="match status" value="1"/>
</dbReference>
<dbReference type="PANTHER" id="PTHR13140">
    <property type="entry name" value="MYOSIN"/>
    <property type="match status" value="1"/>
</dbReference>
<dbReference type="InterPro" id="IPR036114">
    <property type="entry name" value="MYSc_Myo6"/>
</dbReference>
<evidence type="ECO:0000256" key="11">
    <source>
        <dbReference type="ARBA" id="ARBA00023203"/>
    </source>
</evidence>
<keyword evidence="10 12" id="KW-0505">Motor protein</keyword>
<gene>
    <name evidence="16" type="ORF">SSS_6680</name>
</gene>
<feature type="domain" description="Myosin N-terminal SH3-like" evidence="15">
    <location>
        <begin position="4"/>
        <end position="60"/>
    </location>
</feature>
<keyword evidence="11 12" id="KW-0009">Actin-binding</keyword>
<protein>
    <submittedName>
        <fullName evidence="16">Unconventional myosin-VI</fullName>
    </submittedName>
</protein>
<feature type="domain" description="Myosin motor" evidence="14">
    <location>
        <begin position="64"/>
        <end position="818"/>
    </location>
</feature>
<keyword evidence="3" id="KW-0963">Cytoplasm</keyword>
<dbReference type="InterPro" id="IPR027417">
    <property type="entry name" value="P-loop_NTPase"/>
</dbReference>
<dbReference type="GO" id="GO:0007015">
    <property type="term" value="P:actin filament organization"/>
    <property type="evidence" value="ECO:0007669"/>
    <property type="project" value="TreeGrafter"/>
</dbReference>
<name>A0A834RF37_SARSC</name>
<evidence type="ECO:0000313" key="16">
    <source>
        <dbReference type="EMBL" id="KAF7496074.1"/>
    </source>
</evidence>
<dbReference type="Pfam" id="PF16521">
    <property type="entry name" value="Myosin-VI_CBD"/>
    <property type="match status" value="1"/>
</dbReference>
<dbReference type="Pfam" id="PF21521">
    <property type="entry name" value="MYO6_lever"/>
    <property type="match status" value="1"/>
</dbReference>
<feature type="compositionally biased region" description="Basic and acidic residues" evidence="13">
    <location>
        <begin position="1003"/>
        <end position="1027"/>
    </location>
</feature>
<proteinExistence type="inferred from homology"/>
<reference evidence="17" key="3">
    <citation type="submission" date="2022-06" db="UniProtKB">
        <authorList>
            <consortium name="EnsemblMetazoa"/>
        </authorList>
    </citation>
    <scope>IDENTIFICATION</scope>
</reference>
<accession>A0A834RF37</accession>
<evidence type="ECO:0000259" key="15">
    <source>
        <dbReference type="PROSITE" id="PS51844"/>
    </source>
</evidence>
<dbReference type="InterPro" id="IPR032412">
    <property type="entry name" value="Myosin-VI_CBD"/>
</dbReference>
<dbReference type="PROSITE" id="PS51456">
    <property type="entry name" value="MYOSIN_MOTOR"/>
    <property type="match status" value="1"/>
</dbReference>
<dbReference type="CDD" id="cd22249">
    <property type="entry name" value="UDM1_RNF168_RNF169-like"/>
    <property type="match status" value="1"/>
</dbReference>
<dbReference type="GO" id="GO:0030048">
    <property type="term" value="P:actin filament-based movement"/>
    <property type="evidence" value="ECO:0007669"/>
    <property type="project" value="TreeGrafter"/>
</dbReference>
<feature type="binding site" evidence="12">
    <location>
        <begin position="159"/>
        <end position="166"/>
    </location>
    <ligand>
        <name>ATP</name>
        <dbReference type="ChEBI" id="CHEBI:30616"/>
    </ligand>
</feature>
<dbReference type="Gene3D" id="3.40.850.10">
    <property type="entry name" value="Kinesin motor domain"/>
    <property type="match status" value="1"/>
</dbReference>
<dbReference type="PROSITE" id="PS50096">
    <property type="entry name" value="IQ"/>
    <property type="match status" value="1"/>
</dbReference>
<evidence type="ECO:0000256" key="1">
    <source>
        <dbReference type="ARBA" id="ARBA00004496"/>
    </source>
</evidence>
<evidence type="ECO:0000256" key="7">
    <source>
        <dbReference type="ARBA" id="ARBA00022860"/>
    </source>
</evidence>
<evidence type="ECO:0000256" key="5">
    <source>
        <dbReference type="ARBA" id="ARBA00022741"/>
    </source>
</evidence>
<dbReference type="CDD" id="cd01382">
    <property type="entry name" value="MYSc_Myo6"/>
    <property type="match status" value="1"/>
</dbReference>
<evidence type="ECO:0000256" key="13">
    <source>
        <dbReference type="SAM" id="MobiDB-lite"/>
    </source>
</evidence>
<dbReference type="PANTHER" id="PTHR13140:SF745">
    <property type="entry name" value="UNCONVENTIONAL MYOSIN-VI"/>
    <property type="match status" value="1"/>
</dbReference>
<dbReference type="PROSITE" id="PS51844">
    <property type="entry name" value="SH3_LIKE"/>
    <property type="match status" value="1"/>
</dbReference>
<feature type="region of interest" description="Disordered" evidence="13">
    <location>
        <begin position="1003"/>
        <end position="1035"/>
    </location>
</feature>
<reference evidence="18" key="1">
    <citation type="journal article" date="2020" name="PLoS Negl. Trop. Dis.">
        <title>High-quality nuclear genome for Sarcoptes scabiei-A critical resource for a neglected parasite.</title>
        <authorList>
            <person name="Korhonen P.K."/>
            <person name="Gasser R.B."/>
            <person name="Ma G."/>
            <person name="Wang T."/>
            <person name="Stroehlein A.J."/>
            <person name="Young N.D."/>
            <person name="Ang C.S."/>
            <person name="Fernando D.D."/>
            <person name="Lu H.C."/>
            <person name="Taylor S."/>
            <person name="Reynolds S.L."/>
            <person name="Mofiz E."/>
            <person name="Najaraj S.H."/>
            <person name="Gowda H."/>
            <person name="Madugundu A."/>
            <person name="Renuse S."/>
            <person name="Holt D."/>
            <person name="Pandey A."/>
            <person name="Papenfuss A.T."/>
            <person name="Fischer K."/>
        </authorList>
    </citation>
    <scope>NUCLEOTIDE SEQUENCE [LARGE SCALE GENOMIC DNA]</scope>
</reference>
<comment type="subcellular location">
    <subcellularLocation>
        <location evidence="1">Cytoplasm</location>
    </subcellularLocation>
</comment>
<feature type="region of interest" description="Actin-binding" evidence="12">
    <location>
        <begin position="698"/>
        <end position="720"/>
    </location>
</feature>
<dbReference type="InterPro" id="IPR000048">
    <property type="entry name" value="IQ_motif_EF-hand-BS"/>
</dbReference>
<dbReference type="Gene3D" id="2.30.30.360">
    <property type="entry name" value="Myosin S1 fragment, N-terminal"/>
    <property type="match status" value="1"/>
</dbReference>
<dbReference type="CDD" id="cd21958">
    <property type="entry name" value="MyUb_Myo6"/>
    <property type="match status" value="1"/>
</dbReference>
<evidence type="ECO:0000313" key="17">
    <source>
        <dbReference type="EnsemblMetazoa" id="KAF7496074.1"/>
    </source>
</evidence>
<evidence type="ECO:0000313" key="18">
    <source>
        <dbReference type="Proteomes" id="UP000070412"/>
    </source>
</evidence>
<dbReference type="Gene3D" id="1.10.10.820">
    <property type="match status" value="1"/>
</dbReference>
<evidence type="ECO:0000256" key="10">
    <source>
        <dbReference type="ARBA" id="ARBA00023175"/>
    </source>
</evidence>
<dbReference type="GO" id="GO:0000146">
    <property type="term" value="F:microfilament motor activity"/>
    <property type="evidence" value="ECO:0007669"/>
    <property type="project" value="TreeGrafter"/>
</dbReference>
<reference evidence="16" key="2">
    <citation type="submission" date="2020-01" db="EMBL/GenBank/DDBJ databases">
        <authorList>
            <person name="Korhonen P.K.K."/>
            <person name="Guangxu M.G."/>
            <person name="Wang T.W."/>
            <person name="Stroehlein A.J.S."/>
            <person name="Young N.D."/>
            <person name="Ang C.-S.A."/>
            <person name="Fernando D.W.F."/>
            <person name="Lu H.L."/>
            <person name="Taylor S.T."/>
            <person name="Ehtesham M.E.M."/>
            <person name="Najaraj S.H.N."/>
            <person name="Harsha G.H.G."/>
            <person name="Madugundu A.M."/>
            <person name="Renuse S.R."/>
            <person name="Holt D.H."/>
            <person name="Pandey A.P."/>
            <person name="Papenfuss A.P."/>
            <person name="Gasser R.B.G."/>
            <person name="Fischer K.F."/>
        </authorList>
    </citation>
    <scope>NUCLEOTIDE SEQUENCE</scope>
    <source>
        <strain evidence="16">SSS_KF_BRIS2020</strain>
    </source>
</reference>
<dbReference type="Proteomes" id="UP000070412">
    <property type="component" value="Unassembled WGS sequence"/>
</dbReference>
<dbReference type="CDD" id="cd21759">
    <property type="entry name" value="CBD_MYO6-like"/>
    <property type="match status" value="1"/>
</dbReference>
<dbReference type="EnsemblMetazoa" id="SSS_6680s_mrna">
    <property type="protein sequence ID" value="KAF7496074.1"/>
    <property type="gene ID" value="SSS_6680"/>
</dbReference>
<evidence type="ECO:0000256" key="2">
    <source>
        <dbReference type="ARBA" id="ARBA00008314"/>
    </source>
</evidence>
<dbReference type="SMART" id="SM00242">
    <property type="entry name" value="MYSc"/>
    <property type="match status" value="1"/>
</dbReference>
<dbReference type="Pfam" id="PF00063">
    <property type="entry name" value="Myosin_head"/>
    <property type="match status" value="1"/>
</dbReference>
<comment type="similarity">
    <text evidence="2 12">Belongs to the TRAFAC class myosin-kinesin ATPase superfamily. Myosin family.</text>
</comment>
<evidence type="ECO:0000256" key="12">
    <source>
        <dbReference type="PROSITE-ProRule" id="PRU00782"/>
    </source>
</evidence>
<dbReference type="InterPro" id="IPR008989">
    <property type="entry name" value="Myosin_S1_N"/>
</dbReference>
<dbReference type="Gene3D" id="3.30.70.1590">
    <property type="match status" value="1"/>
</dbReference>
<keyword evidence="9 12" id="KW-0518">Myosin</keyword>
<evidence type="ECO:0000256" key="3">
    <source>
        <dbReference type="ARBA" id="ARBA00022490"/>
    </source>
</evidence>
<keyword evidence="6 12" id="KW-0067">ATP-binding</keyword>
<dbReference type="GO" id="GO:0051015">
    <property type="term" value="F:actin filament binding"/>
    <property type="evidence" value="ECO:0007669"/>
    <property type="project" value="InterPro"/>
</dbReference>
<dbReference type="InterPro" id="IPR004009">
    <property type="entry name" value="SH3_Myosin"/>
</dbReference>
<dbReference type="SMART" id="SM00015">
    <property type="entry name" value="IQ"/>
    <property type="match status" value="1"/>
</dbReference>
<dbReference type="GO" id="GO:0016459">
    <property type="term" value="C:myosin complex"/>
    <property type="evidence" value="ECO:0007669"/>
    <property type="project" value="UniProtKB-KW"/>
</dbReference>
<keyword evidence="4" id="KW-0597">Phosphoprotein</keyword>
<evidence type="ECO:0000256" key="8">
    <source>
        <dbReference type="ARBA" id="ARBA00023054"/>
    </source>
</evidence>
<dbReference type="SUPFAM" id="SSF52540">
    <property type="entry name" value="P-loop containing nucleoside triphosphate hydrolases"/>
    <property type="match status" value="1"/>
</dbReference>
<keyword evidence="8" id="KW-0175">Coiled coil</keyword>
<dbReference type="GO" id="GO:0030139">
    <property type="term" value="C:endocytic vesicle"/>
    <property type="evidence" value="ECO:0007669"/>
    <property type="project" value="TreeGrafter"/>
</dbReference>
<dbReference type="PRINTS" id="PR00193">
    <property type="entry name" value="MYOSINHEAVY"/>
</dbReference>